<name>A0A855IQI7_9VIBR</name>
<gene>
    <name evidence="1" type="ORF">BCT50_05860</name>
</gene>
<sequence length="282" mass="30795">MSFYLSSALASNRKGRFLQTVAGAIPLDTEWLSSPPARGLLLVQAEELNEKQTLHGLFQWAMQTGCSALVVNPQPEQHVEFAELKPALDWTFAPASLISQDVGLMAVLATETNQAVVGFVGSADHRQHMAGDVVHTRYVRKHSNSGLFAVTTLPLWSLNLLDHAEALVGWLNWFVEHAGVATPVAEEKAELAEYLPDKYDLVVLLLFYAGHGKSLAALVDNDTVKLMFDVNSLDAIKRSETLQLYGFINDAGLTESGKASLQASQYWAYAPLLSEQLDTGAL</sequence>
<reference evidence="2" key="1">
    <citation type="submission" date="2016-07" db="EMBL/GenBank/DDBJ databases">
        <title>Nontailed viruses are major unrecognized killers of bacteria in the ocean.</title>
        <authorList>
            <person name="Kauffman K."/>
            <person name="Hussain F."/>
            <person name="Yang J."/>
            <person name="Arevalo P."/>
            <person name="Brown J."/>
            <person name="Cutler M."/>
            <person name="Kelly L."/>
            <person name="Polz M.F."/>
        </authorList>
    </citation>
    <scope>NUCLEOTIDE SEQUENCE [LARGE SCALE GENOMIC DNA]</scope>
    <source>
        <strain evidence="2">10N.261.48.A1</strain>
    </source>
</reference>
<protein>
    <recommendedName>
        <fullName evidence="3">DUF4123 domain-containing protein</fullName>
    </recommendedName>
</protein>
<organism evidence="1 2">
    <name type="scientific">Vibrio lentus</name>
    <dbReference type="NCBI Taxonomy" id="136468"/>
    <lineage>
        <taxon>Bacteria</taxon>
        <taxon>Pseudomonadati</taxon>
        <taxon>Pseudomonadota</taxon>
        <taxon>Gammaproteobacteria</taxon>
        <taxon>Vibrionales</taxon>
        <taxon>Vibrionaceae</taxon>
        <taxon>Vibrio</taxon>
    </lineage>
</organism>
<evidence type="ECO:0000313" key="2">
    <source>
        <dbReference type="Proteomes" id="UP000235554"/>
    </source>
</evidence>
<evidence type="ECO:0008006" key="3">
    <source>
        <dbReference type="Google" id="ProtNLM"/>
    </source>
</evidence>
<accession>A0A855IQI7</accession>
<proteinExistence type="predicted"/>
<dbReference type="Proteomes" id="UP000235554">
    <property type="component" value="Unassembled WGS sequence"/>
</dbReference>
<dbReference type="RefSeq" id="WP_102554872.1">
    <property type="nucleotide sequence ID" value="NZ_MCZJ01000013.1"/>
</dbReference>
<dbReference type="AlphaFoldDB" id="A0A855IQI7"/>
<evidence type="ECO:0000313" key="1">
    <source>
        <dbReference type="EMBL" id="PMM58951.1"/>
    </source>
</evidence>
<dbReference type="EMBL" id="MCZJ01000013">
    <property type="protein sequence ID" value="PMM58951.1"/>
    <property type="molecule type" value="Genomic_DNA"/>
</dbReference>
<comment type="caution">
    <text evidence="1">The sequence shown here is derived from an EMBL/GenBank/DDBJ whole genome shotgun (WGS) entry which is preliminary data.</text>
</comment>